<reference evidence="1 2" key="1">
    <citation type="journal article" date="2007" name="J. Bacteriol.">
        <title>The complete genome sequence of Roseobacter denitrificans reveals a mixotrophic rather than photosynthetic metabolism.</title>
        <authorList>
            <person name="Swingley W.D."/>
            <person name="Sadekar S."/>
            <person name="Mastrian S.D."/>
            <person name="Matthies H.J."/>
            <person name="Hao J."/>
            <person name="Ramos H."/>
            <person name="Acharya C.R."/>
            <person name="Conrad A.L."/>
            <person name="Taylor H.L."/>
            <person name="Dejesa L.C."/>
            <person name="Shah M.K."/>
            <person name="O'huallachain M.E."/>
            <person name="Lince M.T."/>
            <person name="Blankenship R.E."/>
            <person name="Beatty J.T."/>
            <person name="Touchman J.W."/>
        </authorList>
    </citation>
    <scope>NUCLEOTIDE SEQUENCE [LARGE SCALE GENOMIC DNA]</scope>
    <source>
        <strain evidence="2">ATCC 33942 / OCh 114</strain>
    </source>
</reference>
<evidence type="ECO:0000313" key="1">
    <source>
        <dbReference type="EMBL" id="ABG31663.1"/>
    </source>
</evidence>
<dbReference type="SUPFAM" id="SSF53187">
    <property type="entry name" value="Zn-dependent exopeptidases"/>
    <property type="match status" value="1"/>
</dbReference>
<protein>
    <submittedName>
        <fullName evidence="1">N-formylglutamate amidohydrolase, putative</fullName>
    </submittedName>
</protein>
<dbReference type="KEGG" id="rde:RD1_2061"/>
<sequence length="260" mass="29019">MPLEIIPGNGPLIVAMPYTGTNIRRELVERLHDQSRYFTSNDRYLDRLLSGLAQDATTIRTNFHRYVSDVDAVSKGSELRARDGMLGVIPLIDRDGTGIWDTPPSVSDARVWRALYFAPYHAALATQIARVRAKYGHAIVLNCRARRDTNAAGSDVPDIEFSTHLGASCAVSLSMKLATLVKSSSAHSVTFNGQLRTGLTTRQYGRPKANTHAFDMDVHERCYLTEEREGEGGHYDAEKAGPLRETLREVMDHLSRWTPY</sequence>
<dbReference type="GO" id="GO:0016787">
    <property type="term" value="F:hydrolase activity"/>
    <property type="evidence" value="ECO:0007669"/>
    <property type="project" value="UniProtKB-KW"/>
</dbReference>
<dbReference type="Pfam" id="PF05013">
    <property type="entry name" value="FGase"/>
    <property type="match status" value="1"/>
</dbReference>
<organism evidence="1 2">
    <name type="scientific">Roseobacter denitrificans (strain ATCC 33942 / OCh 114)</name>
    <name type="common">Erythrobacter sp. (strain OCh 114)</name>
    <name type="synonym">Roseobacter denitrificans</name>
    <dbReference type="NCBI Taxonomy" id="375451"/>
    <lineage>
        <taxon>Bacteria</taxon>
        <taxon>Pseudomonadati</taxon>
        <taxon>Pseudomonadota</taxon>
        <taxon>Alphaproteobacteria</taxon>
        <taxon>Rhodobacterales</taxon>
        <taxon>Roseobacteraceae</taxon>
        <taxon>Roseobacter</taxon>
    </lineage>
</organism>
<dbReference type="OrthoDB" id="8716700at2"/>
<proteinExistence type="predicted"/>
<dbReference type="InterPro" id="IPR007709">
    <property type="entry name" value="N-FG_amidohydro"/>
</dbReference>
<evidence type="ECO:0000313" key="2">
    <source>
        <dbReference type="Proteomes" id="UP000007029"/>
    </source>
</evidence>
<dbReference type="EMBL" id="CP000362">
    <property type="protein sequence ID" value="ABG31663.1"/>
    <property type="molecule type" value="Genomic_DNA"/>
</dbReference>
<dbReference type="STRING" id="375451.RD1_2061"/>
<name>Q168D0_ROSDO</name>
<dbReference type="eggNOG" id="COG3741">
    <property type="taxonomic scope" value="Bacteria"/>
</dbReference>
<accession>Q168D0</accession>
<keyword evidence="2" id="KW-1185">Reference proteome</keyword>
<dbReference type="AlphaFoldDB" id="Q168D0"/>
<dbReference type="RefSeq" id="WP_011568280.1">
    <property type="nucleotide sequence ID" value="NC_008209.1"/>
</dbReference>
<dbReference type="Gene3D" id="3.40.630.40">
    <property type="entry name" value="Zn-dependent exopeptidases"/>
    <property type="match status" value="1"/>
</dbReference>
<dbReference type="HOGENOM" id="CLU_069318_0_0_5"/>
<gene>
    <name evidence="1" type="ordered locus">RD1_2061</name>
</gene>
<dbReference type="Proteomes" id="UP000007029">
    <property type="component" value="Chromosome"/>
</dbReference>
<keyword evidence="1" id="KW-0378">Hydrolase</keyword>